<evidence type="ECO:0000313" key="3">
    <source>
        <dbReference type="Proteomes" id="UP001222325"/>
    </source>
</evidence>
<comment type="caution">
    <text evidence="2">The sequence shown here is derived from an EMBL/GenBank/DDBJ whole genome shotgun (WGS) entry which is preliminary data.</text>
</comment>
<evidence type="ECO:0000313" key="2">
    <source>
        <dbReference type="EMBL" id="KAJ7092452.1"/>
    </source>
</evidence>
<reference evidence="2" key="1">
    <citation type="submission" date="2023-03" db="EMBL/GenBank/DDBJ databases">
        <title>Massive genome expansion in bonnet fungi (Mycena s.s.) driven by repeated elements and novel gene families across ecological guilds.</title>
        <authorList>
            <consortium name="Lawrence Berkeley National Laboratory"/>
            <person name="Harder C.B."/>
            <person name="Miyauchi S."/>
            <person name="Viragh M."/>
            <person name="Kuo A."/>
            <person name="Thoen E."/>
            <person name="Andreopoulos B."/>
            <person name="Lu D."/>
            <person name="Skrede I."/>
            <person name="Drula E."/>
            <person name="Henrissat B."/>
            <person name="Morin E."/>
            <person name="Kohler A."/>
            <person name="Barry K."/>
            <person name="LaButti K."/>
            <person name="Morin E."/>
            <person name="Salamov A."/>
            <person name="Lipzen A."/>
            <person name="Mereny Z."/>
            <person name="Hegedus B."/>
            <person name="Baldrian P."/>
            <person name="Stursova M."/>
            <person name="Weitz H."/>
            <person name="Taylor A."/>
            <person name="Grigoriev I.V."/>
            <person name="Nagy L.G."/>
            <person name="Martin F."/>
            <person name="Kauserud H."/>
        </authorList>
    </citation>
    <scope>NUCLEOTIDE SEQUENCE</scope>
    <source>
        <strain evidence="2">CBHHK173m</strain>
    </source>
</reference>
<proteinExistence type="predicted"/>
<sequence length="553" mass="59031">MPTRCPLPSAAAAAPVRNAANASVNTQRPRLRPRSQARTTSAALPPCSSCARDKQQTPALPHACNSAPSPSTLPPTSPAASPSMRLNRRPGPRPPTTPAPQLRTQRHASSRSFAVPPPPLSLAAAHPRRCISSGARVPKDAPSRPPPRRRRPRSQRRAASATPPFPSLAIPQPRAQTHDLRSPRFPSIAAPPSVAIASNAAPVCSHPRRRASSAAALAAAHPRPPPHRSSADEYLRYTHATPRPTPVPSRKHLARATPARSADRARRVRRSLSASPSPRFVESRLGAFAAAVPVSHDVHPSTGACPMPADSGFRCRHGRLVQIPPRAQVATRKSASSAGAISPTTTCPPRPLARLPIGAEPRRSPSSLQQVRPERDSECDAFGAARPLTRPREDRRAGAPMPAVHGGTPRRPRRCRNGAPPPPRCSCAPQYLLYIHARNATELRAPPHQRPPPVAIPRRATRAAAHARVAAWQDSARHDSGLGALAAALHDVARTSACPPCRSTPTPRTLCRADVLPRFRHGPASTSAPQDERRARLERSAQAPTRPDPNGAP</sequence>
<gene>
    <name evidence="2" type="ORF">B0H15DRAFT_973514</name>
</gene>
<feature type="compositionally biased region" description="Low complexity" evidence="1">
    <location>
        <begin position="498"/>
        <end position="512"/>
    </location>
</feature>
<organism evidence="2 3">
    <name type="scientific">Mycena belliarum</name>
    <dbReference type="NCBI Taxonomy" id="1033014"/>
    <lineage>
        <taxon>Eukaryota</taxon>
        <taxon>Fungi</taxon>
        <taxon>Dikarya</taxon>
        <taxon>Basidiomycota</taxon>
        <taxon>Agaricomycotina</taxon>
        <taxon>Agaricomycetes</taxon>
        <taxon>Agaricomycetidae</taxon>
        <taxon>Agaricales</taxon>
        <taxon>Marasmiineae</taxon>
        <taxon>Mycenaceae</taxon>
        <taxon>Mycena</taxon>
    </lineage>
</organism>
<feature type="compositionally biased region" description="Basic and acidic residues" evidence="1">
    <location>
        <begin position="530"/>
        <end position="539"/>
    </location>
</feature>
<feature type="region of interest" description="Disordered" evidence="1">
    <location>
        <begin position="330"/>
        <end position="421"/>
    </location>
</feature>
<feature type="region of interest" description="Disordered" evidence="1">
    <location>
        <begin position="239"/>
        <end position="279"/>
    </location>
</feature>
<dbReference type="EMBL" id="JARJCN010000018">
    <property type="protein sequence ID" value="KAJ7092452.1"/>
    <property type="molecule type" value="Genomic_DNA"/>
</dbReference>
<feature type="compositionally biased region" description="Low complexity" evidence="1">
    <location>
        <begin position="8"/>
        <end position="24"/>
    </location>
</feature>
<feature type="region of interest" description="Disordered" evidence="1">
    <location>
        <begin position="498"/>
        <end position="553"/>
    </location>
</feature>
<dbReference type="AlphaFoldDB" id="A0AAD6U9N1"/>
<dbReference type="Proteomes" id="UP001222325">
    <property type="component" value="Unassembled WGS sequence"/>
</dbReference>
<keyword evidence="3" id="KW-1185">Reference proteome</keyword>
<name>A0AAD6U9N1_9AGAR</name>
<evidence type="ECO:0000256" key="1">
    <source>
        <dbReference type="SAM" id="MobiDB-lite"/>
    </source>
</evidence>
<feature type="compositionally biased region" description="Basic residues" evidence="1">
    <location>
        <begin position="146"/>
        <end position="156"/>
    </location>
</feature>
<protein>
    <submittedName>
        <fullName evidence="2">Uncharacterized protein</fullName>
    </submittedName>
</protein>
<feature type="compositionally biased region" description="Polar residues" evidence="1">
    <location>
        <begin position="331"/>
        <end position="345"/>
    </location>
</feature>
<accession>A0AAD6U9N1</accession>
<feature type="region of interest" description="Disordered" evidence="1">
    <location>
        <begin position="1"/>
        <end position="187"/>
    </location>
</feature>